<accession>A0A5C8ZV00</accession>
<evidence type="ECO:0000256" key="1">
    <source>
        <dbReference type="SAM" id="MobiDB-lite"/>
    </source>
</evidence>
<sequence length="139" mass="16144">MTSSPLAWNPGQVDESSGKPDLDSRAHIEEFVRCFYARVLRDEVLAPIFLDVAAIDLDVHLPHIVDYWCKLLLGEQRYQRHTMNIHRRLHDRRELSGEDFARWLNLFITTADWHFAGERTERAKRVATSIAGNMERSLG</sequence>
<reference evidence="2 3" key="1">
    <citation type="submission" date="2019-08" db="EMBL/GenBank/DDBJ databases">
        <title>Parahaliea maris sp. nov., isolated from the surface seawater.</title>
        <authorList>
            <person name="Liu Y."/>
        </authorList>
    </citation>
    <scope>NUCLEOTIDE SEQUENCE [LARGE SCALE GENOMIC DNA]</scope>
    <source>
        <strain evidence="2 3">S2-26</strain>
    </source>
</reference>
<gene>
    <name evidence="2" type="ORF">FVW59_10465</name>
</gene>
<dbReference type="Proteomes" id="UP000321933">
    <property type="component" value="Unassembled WGS sequence"/>
</dbReference>
<dbReference type="Gene3D" id="1.10.490.10">
    <property type="entry name" value="Globins"/>
    <property type="match status" value="1"/>
</dbReference>
<dbReference type="RefSeq" id="WP_148064216.1">
    <property type="nucleotide sequence ID" value="NZ_VRYZ01000004.1"/>
</dbReference>
<evidence type="ECO:0000313" key="3">
    <source>
        <dbReference type="Proteomes" id="UP000321933"/>
    </source>
</evidence>
<dbReference type="InterPro" id="IPR009050">
    <property type="entry name" value="Globin-like_sf"/>
</dbReference>
<dbReference type="CDD" id="cd08916">
    <property type="entry name" value="TrHb3_P"/>
    <property type="match status" value="1"/>
</dbReference>
<evidence type="ECO:0000313" key="2">
    <source>
        <dbReference type="EMBL" id="TXS91584.1"/>
    </source>
</evidence>
<dbReference type="AlphaFoldDB" id="A0A5C8ZV00"/>
<dbReference type="EMBL" id="VRYZ01000004">
    <property type="protein sequence ID" value="TXS91584.1"/>
    <property type="molecule type" value="Genomic_DNA"/>
</dbReference>
<keyword evidence="3" id="KW-1185">Reference proteome</keyword>
<dbReference type="GO" id="GO:0020037">
    <property type="term" value="F:heme binding"/>
    <property type="evidence" value="ECO:0007669"/>
    <property type="project" value="InterPro"/>
</dbReference>
<comment type="caution">
    <text evidence="2">The sequence shown here is derived from an EMBL/GenBank/DDBJ whole genome shotgun (WGS) entry which is preliminary data.</text>
</comment>
<organism evidence="2 3">
    <name type="scientific">Parahaliea aestuarii</name>
    <dbReference type="NCBI Taxonomy" id="1852021"/>
    <lineage>
        <taxon>Bacteria</taxon>
        <taxon>Pseudomonadati</taxon>
        <taxon>Pseudomonadota</taxon>
        <taxon>Gammaproteobacteria</taxon>
        <taxon>Cellvibrionales</taxon>
        <taxon>Halieaceae</taxon>
        <taxon>Parahaliea</taxon>
    </lineage>
</organism>
<protein>
    <submittedName>
        <fullName evidence="2">Group III truncated hemoglobin</fullName>
    </submittedName>
</protein>
<feature type="region of interest" description="Disordered" evidence="1">
    <location>
        <begin position="1"/>
        <end position="21"/>
    </location>
</feature>
<dbReference type="SUPFAM" id="SSF46458">
    <property type="entry name" value="Globin-like"/>
    <property type="match status" value="1"/>
</dbReference>
<dbReference type="GO" id="GO:0019825">
    <property type="term" value="F:oxygen binding"/>
    <property type="evidence" value="ECO:0007669"/>
    <property type="project" value="InterPro"/>
</dbReference>
<dbReference type="OrthoDB" id="25954at2"/>
<name>A0A5C8ZV00_9GAMM</name>
<dbReference type="InterPro" id="IPR012292">
    <property type="entry name" value="Globin/Proto"/>
</dbReference>
<proteinExistence type="predicted"/>